<keyword evidence="3" id="KW-0378">Hydrolase</keyword>
<comment type="function">
    <text evidence="3">Toxic component of a type II toxin-antitoxin (TA) system.</text>
</comment>
<sequence>MVIKRGGIYWADLGPPTGSRPAKRRPVLIVQSEPYNVSRLATVLAVVITSNTALAAMPGNVFLPGSVTGLPRDSVVNVTALITLNKTDLTDRVGDVPPSLMASVDGGLRRVLDL</sequence>
<dbReference type="Proteomes" id="UP000466785">
    <property type="component" value="Chromosome"/>
</dbReference>
<dbReference type="PIRSF" id="PIRSF033490">
    <property type="entry name" value="MazF"/>
    <property type="match status" value="1"/>
</dbReference>
<name>A0A6N4VB43_9MYCO</name>
<dbReference type="GO" id="GO:0004521">
    <property type="term" value="F:RNA endonuclease activity"/>
    <property type="evidence" value="ECO:0007669"/>
    <property type="project" value="TreeGrafter"/>
</dbReference>
<evidence type="ECO:0000256" key="1">
    <source>
        <dbReference type="ARBA" id="ARBA00007521"/>
    </source>
</evidence>
<evidence type="ECO:0000256" key="3">
    <source>
        <dbReference type="PIRNR" id="PIRNR033490"/>
    </source>
</evidence>
<evidence type="ECO:0000256" key="2">
    <source>
        <dbReference type="ARBA" id="ARBA00022649"/>
    </source>
</evidence>
<dbReference type="GO" id="GO:0016075">
    <property type="term" value="P:rRNA catabolic process"/>
    <property type="evidence" value="ECO:0007669"/>
    <property type="project" value="TreeGrafter"/>
</dbReference>
<dbReference type="InterPro" id="IPR011067">
    <property type="entry name" value="Plasmid_toxin/cell-grow_inhib"/>
</dbReference>
<dbReference type="EC" id="3.1.-.-" evidence="3"/>
<dbReference type="GO" id="GO:0016787">
    <property type="term" value="F:hydrolase activity"/>
    <property type="evidence" value="ECO:0007669"/>
    <property type="project" value="UniProtKB-KW"/>
</dbReference>
<dbReference type="AlphaFoldDB" id="A0A6N4VB43"/>
<dbReference type="EMBL" id="AP022570">
    <property type="protein sequence ID" value="BBX50907.1"/>
    <property type="molecule type" value="Genomic_DNA"/>
</dbReference>
<comment type="similarity">
    <text evidence="1 3">Belongs to the PemK/MazF family.</text>
</comment>
<dbReference type="GO" id="GO:0003677">
    <property type="term" value="F:DNA binding"/>
    <property type="evidence" value="ECO:0007669"/>
    <property type="project" value="InterPro"/>
</dbReference>
<dbReference type="PANTHER" id="PTHR33988:SF2">
    <property type="entry name" value="ENDORIBONUCLEASE MAZF"/>
    <property type="match status" value="1"/>
</dbReference>
<keyword evidence="5" id="KW-1185">Reference proteome</keyword>
<dbReference type="GO" id="GO:0006402">
    <property type="term" value="P:mRNA catabolic process"/>
    <property type="evidence" value="ECO:0007669"/>
    <property type="project" value="TreeGrafter"/>
</dbReference>
<gene>
    <name evidence="4" type="primary">mazF6</name>
    <name evidence="4" type="ORF">MPOR_19330</name>
</gene>
<keyword evidence="2" id="KW-1277">Toxin-antitoxin system</keyword>
<keyword evidence="3" id="KW-0540">Nuclease</keyword>
<dbReference type="SUPFAM" id="SSF50118">
    <property type="entry name" value="Cell growth inhibitor/plasmid maintenance toxic component"/>
    <property type="match status" value="1"/>
</dbReference>
<dbReference type="PANTHER" id="PTHR33988">
    <property type="entry name" value="ENDORIBONUCLEASE MAZF-RELATED"/>
    <property type="match status" value="1"/>
</dbReference>
<dbReference type="KEGG" id="mpof:MPOR_19330"/>
<dbReference type="InterPro" id="IPR003477">
    <property type="entry name" value="PemK-like"/>
</dbReference>
<organism evidence="4 5">
    <name type="scientific">Mycolicibacterium poriferae</name>
    <dbReference type="NCBI Taxonomy" id="39694"/>
    <lineage>
        <taxon>Bacteria</taxon>
        <taxon>Bacillati</taxon>
        <taxon>Actinomycetota</taxon>
        <taxon>Actinomycetes</taxon>
        <taxon>Mycobacteriales</taxon>
        <taxon>Mycobacteriaceae</taxon>
        <taxon>Mycolicibacterium</taxon>
    </lineage>
</organism>
<evidence type="ECO:0000313" key="5">
    <source>
        <dbReference type="Proteomes" id="UP000466785"/>
    </source>
</evidence>
<keyword evidence="3" id="KW-0255">Endonuclease</keyword>
<reference evidence="4 5" key="1">
    <citation type="journal article" date="2019" name="Emerg. Microbes Infect.">
        <title>Comprehensive subspecies identification of 175 nontuberculous mycobacteria species based on 7547 genomic profiles.</title>
        <authorList>
            <person name="Matsumoto Y."/>
            <person name="Kinjo T."/>
            <person name="Motooka D."/>
            <person name="Nabeya D."/>
            <person name="Jung N."/>
            <person name="Uechi K."/>
            <person name="Horii T."/>
            <person name="Iida T."/>
            <person name="Fujita J."/>
            <person name="Nakamura S."/>
        </authorList>
    </citation>
    <scope>NUCLEOTIDE SEQUENCE [LARGE SCALE GENOMIC DNA]</scope>
    <source>
        <strain evidence="4 5">JCM 12603</strain>
    </source>
</reference>
<accession>A0A6N4VB43</accession>
<dbReference type="RefSeq" id="WP_163673402.1">
    <property type="nucleotide sequence ID" value="NZ_AP022570.1"/>
</dbReference>
<proteinExistence type="inferred from homology"/>
<dbReference type="Gene3D" id="2.30.30.110">
    <property type="match status" value="1"/>
</dbReference>
<dbReference type="Pfam" id="PF02452">
    <property type="entry name" value="PemK_toxin"/>
    <property type="match status" value="1"/>
</dbReference>
<protein>
    <recommendedName>
        <fullName evidence="3">mRNA interferase</fullName>
        <ecNumber evidence="3">3.1.-.-</ecNumber>
    </recommendedName>
</protein>
<evidence type="ECO:0000313" key="4">
    <source>
        <dbReference type="EMBL" id="BBX50907.1"/>
    </source>
</evidence>